<protein>
    <recommendedName>
        <fullName evidence="3">DUF2188 domain-containing protein</fullName>
    </recommendedName>
</protein>
<feature type="compositionally biased region" description="Basic and acidic residues" evidence="1">
    <location>
        <begin position="53"/>
        <end position="67"/>
    </location>
</feature>
<reference evidence="2" key="1">
    <citation type="submission" date="2019-08" db="EMBL/GenBank/DDBJ databases">
        <authorList>
            <person name="Kucharzyk K."/>
            <person name="Murdoch R.W."/>
            <person name="Higgins S."/>
            <person name="Loffler F."/>
        </authorList>
    </citation>
    <scope>NUCLEOTIDE SEQUENCE</scope>
</reference>
<feature type="compositionally biased region" description="Basic and acidic residues" evidence="1">
    <location>
        <begin position="18"/>
        <end position="35"/>
    </location>
</feature>
<accession>A0A644WAX2</accession>
<name>A0A644WAX2_9ZZZZ</name>
<feature type="region of interest" description="Disordered" evidence="1">
    <location>
        <begin position="53"/>
        <end position="77"/>
    </location>
</feature>
<dbReference type="Pfam" id="PF09954">
    <property type="entry name" value="DUF2188"/>
    <property type="match status" value="1"/>
</dbReference>
<dbReference type="EMBL" id="VSSQ01000765">
    <property type="protein sequence ID" value="MPM00966.1"/>
    <property type="molecule type" value="Genomic_DNA"/>
</dbReference>
<dbReference type="InterPro" id="IPR018691">
    <property type="entry name" value="DUF2188"/>
</dbReference>
<evidence type="ECO:0000256" key="1">
    <source>
        <dbReference type="SAM" id="MobiDB-lite"/>
    </source>
</evidence>
<sequence>MPRKEHHVVPDPDGGWNVKRENAQRSSGHYDTKAEAEAAGRIMSQNGKTELVIHGEHGKIQRSDSHGNDPCPPTDSK</sequence>
<proteinExistence type="predicted"/>
<gene>
    <name evidence="2" type="ORF">SDC9_47203</name>
</gene>
<feature type="region of interest" description="Disordered" evidence="1">
    <location>
        <begin position="1"/>
        <end position="35"/>
    </location>
</feature>
<evidence type="ECO:0008006" key="3">
    <source>
        <dbReference type="Google" id="ProtNLM"/>
    </source>
</evidence>
<comment type="caution">
    <text evidence="2">The sequence shown here is derived from an EMBL/GenBank/DDBJ whole genome shotgun (WGS) entry which is preliminary data.</text>
</comment>
<evidence type="ECO:0000313" key="2">
    <source>
        <dbReference type="EMBL" id="MPM00966.1"/>
    </source>
</evidence>
<organism evidence="2">
    <name type="scientific">bioreactor metagenome</name>
    <dbReference type="NCBI Taxonomy" id="1076179"/>
    <lineage>
        <taxon>unclassified sequences</taxon>
        <taxon>metagenomes</taxon>
        <taxon>ecological metagenomes</taxon>
    </lineage>
</organism>
<dbReference type="AlphaFoldDB" id="A0A644WAX2"/>